<dbReference type="EMBL" id="LAZR01004164">
    <property type="protein sequence ID" value="KKN11173.1"/>
    <property type="molecule type" value="Genomic_DNA"/>
</dbReference>
<dbReference type="InterPro" id="IPR011990">
    <property type="entry name" value="TPR-like_helical_dom_sf"/>
</dbReference>
<reference evidence="1" key="1">
    <citation type="journal article" date="2015" name="Nature">
        <title>Complex archaea that bridge the gap between prokaryotes and eukaryotes.</title>
        <authorList>
            <person name="Spang A."/>
            <person name="Saw J.H."/>
            <person name="Jorgensen S.L."/>
            <person name="Zaremba-Niedzwiedzka K."/>
            <person name="Martijn J."/>
            <person name="Lind A.E."/>
            <person name="van Eijk R."/>
            <person name="Schleper C."/>
            <person name="Guy L."/>
            <person name="Ettema T.J."/>
        </authorList>
    </citation>
    <scope>NUCLEOTIDE SEQUENCE</scope>
</reference>
<dbReference type="InterPro" id="IPR019734">
    <property type="entry name" value="TPR_rpt"/>
</dbReference>
<accession>A0A0F9R0Z0</accession>
<gene>
    <name evidence="1" type="ORF">LCGC14_1029150</name>
</gene>
<evidence type="ECO:0000313" key="1">
    <source>
        <dbReference type="EMBL" id="KKN11173.1"/>
    </source>
</evidence>
<organism evidence="1">
    <name type="scientific">marine sediment metagenome</name>
    <dbReference type="NCBI Taxonomy" id="412755"/>
    <lineage>
        <taxon>unclassified sequences</taxon>
        <taxon>metagenomes</taxon>
        <taxon>ecological metagenomes</taxon>
    </lineage>
</organism>
<dbReference type="SMART" id="SM00028">
    <property type="entry name" value="TPR"/>
    <property type="match status" value="3"/>
</dbReference>
<evidence type="ECO:0008006" key="2">
    <source>
        <dbReference type="Google" id="ProtNLM"/>
    </source>
</evidence>
<sequence>MVTILYNSELLEKSKKFFEDKDIPNALETYKKALDHISRAKSKNKTDYIQYLESMLQYCKENNLTEHEALVLRSLGRTYSIFKQYVESMKYHYQSLKIQKRLGKKIETAEGLVFLAEDLEVSGNYDKSIEIFIEASELFNELGKLKKTNDIAREISRLKEFSKTMIEDEYLLNKYQVDKY</sequence>
<dbReference type="AlphaFoldDB" id="A0A0F9R0Z0"/>
<dbReference type="SUPFAM" id="SSF48452">
    <property type="entry name" value="TPR-like"/>
    <property type="match status" value="1"/>
</dbReference>
<comment type="caution">
    <text evidence="1">The sequence shown here is derived from an EMBL/GenBank/DDBJ whole genome shotgun (WGS) entry which is preliminary data.</text>
</comment>
<protein>
    <recommendedName>
        <fullName evidence="2">MalT-like TPR region domain-containing protein</fullName>
    </recommendedName>
</protein>
<proteinExistence type="predicted"/>
<dbReference type="Gene3D" id="1.25.40.10">
    <property type="entry name" value="Tetratricopeptide repeat domain"/>
    <property type="match status" value="1"/>
</dbReference>
<name>A0A0F9R0Z0_9ZZZZ</name>